<dbReference type="AlphaFoldDB" id="A0A6G1DKE2"/>
<dbReference type="Proteomes" id="UP000479710">
    <property type="component" value="Unassembled WGS sequence"/>
</dbReference>
<keyword evidence="2" id="KW-1133">Transmembrane helix</keyword>
<evidence type="ECO:0000313" key="3">
    <source>
        <dbReference type="EMBL" id="KAF0912203.1"/>
    </source>
</evidence>
<sequence length="122" mass="12998">MSCLNFPLAPKRQVKLTAAVAALVVVVFLAFFVSSCEARRSRARGRVSGSTKPSSPAAPCKVGVDAASMKLHGSDPTNQKKDLSSSMDGHMVRGDAKAEERVTMASPACKLAFYQLTVKQQL</sequence>
<proteinExistence type="predicted"/>
<reference evidence="3 4" key="1">
    <citation type="submission" date="2019-11" db="EMBL/GenBank/DDBJ databases">
        <title>Whole genome sequence of Oryza granulata.</title>
        <authorList>
            <person name="Li W."/>
        </authorList>
    </citation>
    <scope>NUCLEOTIDE SEQUENCE [LARGE SCALE GENOMIC DNA]</scope>
    <source>
        <strain evidence="4">cv. Menghai</strain>
        <tissue evidence="3">Leaf</tissue>
    </source>
</reference>
<feature type="transmembrane region" description="Helical" evidence="2">
    <location>
        <begin position="16"/>
        <end position="36"/>
    </location>
</feature>
<name>A0A6G1DKE2_9ORYZ</name>
<evidence type="ECO:0000256" key="1">
    <source>
        <dbReference type="SAM" id="MobiDB-lite"/>
    </source>
</evidence>
<evidence type="ECO:0000256" key="2">
    <source>
        <dbReference type="SAM" id="Phobius"/>
    </source>
</evidence>
<dbReference type="EMBL" id="SPHZ02000006">
    <property type="protein sequence ID" value="KAF0912203.1"/>
    <property type="molecule type" value="Genomic_DNA"/>
</dbReference>
<accession>A0A6G1DKE2</accession>
<protein>
    <submittedName>
        <fullName evidence="3">Uncharacterized protein</fullName>
    </submittedName>
</protein>
<gene>
    <name evidence="3" type="ORF">E2562_013083</name>
</gene>
<keyword evidence="2" id="KW-0812">Transmembrane</keyword>
<organism evidence="3 4">
    <name type="scientific">Oryza meyeriana var. granulata</name>
    <dbReference type="NCBI Taxonomy" id="110450"/>
    <lineage>
        <taxon>Eukaryota</taxon>
        <taxon>Viridiplantae</taxon>
        <taxon>Streptophyta</taxon>
        <taxon>Embryophyta</taxon>
        <taxon>Tracheophyta</taxon>
        <taxon>Spermatophyta</taxon>
        <taxon>Magnoliopsida</taxon>
        <taxon>Liliopsida</taxon>
        <taxon>Poales</taxon>
        <taxon>Poaceae</taxon>
        <taxon>BOP clade</taxon>
        <taxon>Oryzoideae</taxon>
        <taxon>Oryzeae</taxon>
        <taxon>Oryzinae</taxon>
        <taxon>Oryza</taxon>
        <taxon>Oryza meyeriana</taxon>
    </lineage>
</organism>
<evidence type="ECO:0000313" key="4">
    <source>
        <dbReference type="Proteomes" id="UP000479710"/>
    </source>
</evidence>
<dbReference type="OrthoDB" id="689613at2759"/>
<keyword evidence="4" id="KW-1185">Reference proteome</keyword>
<keyword evidence="2" id="KW-0472">Membrane</keyword>
<feature type="region of interest" description="Disordered" evidence="1">
    <location>
        <begin position="38"/>
        <end position="99"/>
    </location>
</feature>
<feature type="compositionally biased region" description="Basic and acidic residues" evidence="1">
    <location>
        <begin position="90"/>
        <end position="99"/>
    </location>
</feature>
<comment type="caution">
    <text evidence="3">The sequence shown here is derived from an EMBL/GenBank/DDBJ whole genome shotgun (WGS) entry which is preliminary data.</text>
</comment>